<dbReference type="InterPro" id="IPR008701">
    <property type="entry name" value="NPP1"/>
</dbReference>
<sequence>MYTWYFPRGRGPLSIAELRPFGLRHNFEYVFVWLDKFSLNNFKPLRVSTFVEGMRHRNHVPLKAKYLSGSSLDLTTSFSHQRRYE</sequence>
<dbReference type="AlphaFoldDB" id="A0A225WD23"/>
<evidence type="ECO:0000313" key="2">
    <source>
        <dbReference type="Proteomes" id="UP000198211"/>
    </source>
</evidence>
<comment type="caution">
    <text evidence="1">The sequence shown here is derived from an EMBL/GenBank/DDBJ whole genome shotgun (WGS) entry which is preliminary data.</text>
</comment>
<organism evidence="1 2">
    <name type="scientific">Phytophthora megakarya</name>
    <dbReference type="NCBI Taxonomy" id="4795"/>
    <lineage>
        <taxon>Eukaryota</taxon>
        <taxon>Sar</taxon>
        <taxon>Stramenopiles</taxon>
        <taxon>Oomycota</taxon>
        <taxon>Peronosporomycetes</taxon>
        <taxon>Peronosporales</taxon>
        <taxon>Peronosporaceae</taxon>
        <taxon>Phytophthora</taxon>
    </lineage>
</organism>
<protein>
    <submittedName>
        <fullName evidence="1">Necrosis inducing protein NPP1</fullName>
    </submittedName>
</protein>
<gene>
    <name evidence="1" type="ORF">PHMEG_00011541</name>
</gene>
<name>A0A225WD23_9STRA</name>
<dbReference type="Proteomes" id="UP000198211">
    <property type="component" value="Unassembled WGS sequence"/>
</dbReference>
<keyword evidence="2" id="KW-1185">Reference proteome</keyword>
<proteinExistence type="predicted"/>
<dbReference type="EMBL" id="NBNE01001235">
    <property type="protein sequence ID" value="OWZ14907.1"/>
    <property type="molecule type" value="Genomic_DNA"/>
</dbReference>
<dbReference type="Pfam" id="PF05630">
    <property type="entry name" value="NPP1"/>
    <property type="match status" value="1"/>
</dbReference>
<accession>A0A225WD23</accession>
<evidence type="ECO:0000313" key="1">
    <source>
        <dbReference type="EMBL" id="OWZ14907.1"/>
    </source>
</evidence>
<reference evidence="2" key="1">
    <citation type="submission" date="2017-03" db="EMBL/GenBank/DDBJ databases">
        <title>Phytopthora megakarya and P. palmivora, two closely related causual agents of cacao black pod achieved similar genome size and gene model numbers by different mechanisms.</title>
        <authorList>
            <person name="Ali S."/>
            <person name="Shao J."/>
            <person name="Larry D.J."/>
            <person name="Kronmiller B."/>
            <person name="Shen D."/>
            <person name="Strem M.D."/>
            <person name="Melnick R.L."/>
            <person name="Guiltinan M.J."/>
            <person name="Tyler B.M."/>
            <person name="Meinhardt L.W."/>
            <person name="Bailey B.A."/>
        </authorList>
    </citation>
    <scope>NUCLEOTIDE SEQUENCE [LARGE SCALE GENOMIC DNA]</scope>
    <source>
        <strain evidence="2">zdho120</strain>
    </source>
</reference>